<evidence type="ECO:0000256" key="1">
    <source>
        <dbReference type="SAM" id="MobiDB-lite"/>
    </source>
</evidence>
<evidence type="ECO:0000313" key="5">
    <source>
        <dbReference type="Proteomes" id="UP000215545"/>
    </source>
</evidence>
<protein>
    <submittedName>
        <fullName evidence="3">Uncharacterized protein</fullName>
    </submittedName>
</protein>
<feature type="region of interest" description="Disordered" evidence="1">
    <location>
        <begin position="17"/>
        <end position="43"/>
    </location>
</feature>
<reference evidence="2" key="3">
    <citation type="submission" date="2017-03" db="EMBL/GenBank/DDBJ databases">
        <authorList>
            <person name="Dastager S.G."/>
            <person name="Neurgaonkar P.S."/>
            <person name="Dharne M.S."/>
        </authorList>
    </citation>
    <scope>NUCLEOTIDE SEQUENCE</scope>
    <source>
        <strain evidence="2">DSM 25145</strain>
    </source>
</reference>
<gene>
    <name evidence="2" type="ORF">B1B05_10060</name>
    <name evidence="3" type="ORF">SAMN05443094_104174</name>
</gene>
<sequence length="64" mass="7615">MKTMKEQLVVWCKVNNVPKPAKPKKRHKKKQPVRQSEKLTERDMKYLMNTNMQTLRRGKGGAYK</sequence>
<dbReference type="EMBL" id="MWSK01000004">
    <property type="protein sequence ID" value="OXS77940.1"/>
    <property type="molecule type" value="Genomic_DNA"/>
</dbReference>
<dbReference type="OrthoDB" id="2943096at2"/>
<evidence type="ECO:0000313" key="3">
    <source>
        <dbReference type="EMBL" id="SIQ89732.1"/>
    </source>
</evidence>
<evidence type="ECO:0000313" key="2">
    <source>
        <dbReference type="EMBL" id="OXS77940.1"/>
    </source>
</evidence>
<dbReference type="Proteomes" id="UP000215545">
    <property type="component" value="Unassembled WGS sequence"/>
</dbReference>
<organism evidence="3 4">
    <name type="scientific">Domibacillus enclensis</name>
    <dbReference type="NCBI Taxonomy" id="1017273"/>
    <lineage>
        <taxon>Bacteria</taxon>
        <taxon>Bacillati</taxon>
        <taxon>Bacillota</taxon>
        <taxon>Bacilli</taxon>
        <taxon>Bacillales</taxon>
        <taxon>Bacillaceae</taxon>
        <taxon>Domibacillus</taxon>
    </lineage>
</organism>
<dbReference type="RefSeq" id="WP_045850529.1">
    <property type="nucleotide sequence ID" value="NZ_FTLX01000004.1"/>
</dbReference>
<name>A0A1N6WI91_9BACI</name>
<dbReference type="Proteomes" id="UP000186385">
    <property type="component" value="Unassembled WGS sequence"/>
</dbReference>
<dbReference type="AlphaFoldDB" id="A0A1N6WI91"/>
<dbReference type="STRING" id="1017273.SAMN05443094_104174"/>
<evidence type="ECO:0000313" key="4">
    <source>
        <dbReference type="Proteomes" id="UP000186385"/>
    </source>
</evidence>
<keyword evidence="5" id="KW-1185">Reference proteome</keyword>
<dbReference type="EMBL" id="FTLX01000004">
    <property type="protein sequence ID" value="SIQ89732.1"/>
    <property type="molecule type" value="Genomic_DNA"/>
</dbReference>
<accession>A0A1N6WI91</accession>
<reference evidence="5" key="2">
    <citation type="submission" date="2017-03" db="EMBL/GenBank/DDBJ databases">
        <title>Bacillus sp. V-88(T) DSM27956, whole genome shotgun sequencing project.</title>
        <authorList>
            <person name="Dastager S.G."/>
            <person name="Neurgaonkar P.S."/>
            <person name="Dharne M.S."/>
        </authorList>
    </citation>
    <scope>NUCLEOTIDE SEQUENCE [LARGE SCALE GENOMIC DNA]</scope>
    <source>
        <strain evidence="5">DSM 25145</strain>
    </source>
</reference>
<feature type="compositionally biased region" description="Basic residues" evidence="1">
    <location>
        <begin position="21"/>
        <end position="32"/>
    </location>
</feature>
<proteinExistence type="predicted"/>
<reference evidence="3 4" key="1">
    <citation type="submission" date="2017-01" db="EMBL/GenBank/DDBJ databases">
        <authorList>
            <person name="Mah S.A."/>
            <person name="Swanson W.J."/>
            <person name="Moy G.W."/>
            <person name="Vacquier V.D."/>
        </authorList>
    </citation>
    <scope>NUCLEOTIDE SEQUENCE [LARGE SCALE GENOMIC DNA]</scope>
    <source>
        <strain evidence="3 4">NIO-1016</strain>
    </source>
</reference>